<sequence length="134" mass="14410">MGLKEMDLKEKERLEGNGLEGNGGNSSSEPCKALIFEGRYVCRAGQKLEAGLAAFGINPKGLVCLDSGISTGGFTDCLLQQGAAHVYGIDVAYGQVANKVRQDERVTLLERFNVRHLTPNDIPAQVDLANLYAL</sequence>
<dbReference type="InterPro" id="IPR047048">
    <property type="entry name" value="TlyA"/>
</dbReference>
<dbReference type="InterPro" id="IPR002877">
    <property type="entry name" value="RNA_MeTrfase_FtsJ_dom"/>
</dbReference>
<name>A0ABQ7G297_DUNSA</name>
<dbReference type="PANTHER" id="PTHR32319">
    <property type="entry name" value="BACTERIAL HEMOLYSIN-LIKE PROTEIN"/>
    <property type="match status" value="1"/>
</dbReference>
<proteinExistence type="predicted"/>
<evidence type="ECO:0000256" key="1">
    <source>
        <dbReference type="ARBA" id="ARBA00022884"/>
    </source>
</evidence>
<dbReference type="PANTHER" id="PTHR32319:SF0">
    <property type="entry name" value="BACTERIAL HEMOLYSIN-LIKE PROTEIN"/>
    <property type="match status" value="1"/>
</dbReference>
<dbReference type="EMBL" id="MU070256">
    <property type="protein sequence ID" value="KAF5828720.1"/>
    <property type="molecule type" value="Genomic_DNA"/>
</dbReference>
<dbReference type="SUPFAM" id="SSF53335">
    <property type="entry name" value="S-adenosyl-L-methionine-dependent methyltransferases"/>
    <property type="match status" value="1"/>
</dbReference>
<accession>A0ABQ7G297</accession>
<reference evidence="3" key="1">
    <citation type="submission" date="2017-08" db="EMBL/GenBank/DDBJ databases">
        <authorList>
            <person name="Polle J.E."/>
            <person name="Barry K."/>
            <person name="Cushman J."/>
            <person name="Schmutz J."/>
            <person name="Tran D."/>
            <person name="Hathwaick L.T."/>
            <person name="Yim W.C."/>
            <person name="Jenkins J."/>
            <person name="Mckie-Krisberg Z.M."/>
            <person name="Prochnik S."/>
            <person name="Lindquist E."/>
            <person name="Dockter R.B."/>
            <person name="Adam C."/>
            <person name="Molina H."/>
            <person name="Bunkerborg J."/>
            <person name="Jin E."/>
            <person name="Buchheim M."/>
            <person name="Magnuson J."/>
        </authorList>
    </citation>
    <scope>NUCLEOTIDE SEQUENCE</scope>
    <source>
        <strain evidence="3">CCAP 19/18</strain>
    </source>
</reference>
<keyword evidence="4" id="KW-1185">Reference proteome</keyword>
<gene>
    <name evidence="3" type="ORF">DUNSADRAFT_17186</name>
</gene>
<dbReference type="Pfam" id="PF01728">
    <property type="entry name" value="FtsJ"/>
    <property type="match status" value="1"/>
</dbReference>
<dbReference type="InterPro" id="IPR029063">
    <property type="entry name" value="SAM-dependent_MTases_sf"/>
</dbReference>
<evidence type="ECO:0000259" key="2">
    <source>
        <dbReference type="Pfam" id="PF01728"/>
    </source>
</evidence>
<keyword evidence="1" id="KW-0694">RNA-binding</keyword>
<protein>
    <recommendedName>
        <fullName evidence="2">Ribosomal RNA methyltransferase FtsJ domain-containing protein</fullName>
    </recommendedName>
</protein>
<evidence type="ECO:0000313" key="4">
    <source>
        <dbReference type="Proteomes" id="UP000815325"/>
    </source>
</evidence>
<comment type="caution">
    <text evidence="3">The sequence shown here is derived from an EMBL/GenBank/DDBJ whole genome shotgun (WGS) entry which is preliminary data.</text>
</comment>
<evidence type="ECO:0000313" key="3">
    <source>
        <dbReference type="EMBL" id="KAF5828720.1"/>
    </source>
</evidence>
<dbReference type="Gene3D" id="3.40.50.150">
    <property type="entry name" value="Vaccinia Virus protein VP39"/>
    <property type="match status" value="1"/>
</dbReference>
<feature type="domain" description="Ribosomal RNA methyltransferase FtsJ" evidence="2">
    <location>
        <begin position="40"/>
        <end position="128"/>
    </location>
</feature>
<organism evidence="3 4">
    <name type="scientific">Dunaliella salina</name>
    <name type="common">Green alga</name>
    <name type="synonym">Protococcus salinus</name>
    <dbReference type="NCBI Taxonomy" id="3046"/>
    <lineage>
        <taxon>Eukaryota</taxon>
        <taxon>Viridiplantae</taxon>
        <taxon>Chlorophyta</taxon>
        <taxon>core chlorophytes</taxon>
        <taxon>Chlorophyceae</taxon>
        <taxon>CS clade</taxon>
        <taxon>Chlamydomonadales</taxon>
        <taxon>Dunaliellaceae</taxon>
        <taxon>Dunaliella</taxon>
    </lineage>
</organism>
<dbReference type="Proteomes" id="UP000815325">
    <property type="component" value="Unassembled WGS sequence"/>
</dbReference>